<evidence type="ECO:0000313" key="1">
    <source>
        <dbReference type="EMBL" id="MBB4014269.1"/>
    </source>
</evidence>
<dbReference type="EMBL" id="JACIET010000002">
    <property type="protein sequence ID" value="MBB4014269.1"/>
    <property type="molecule type" value="Genomic_DNA"/>
</dbReference>
<keyword evidence="2" id="KW-1185">Reference proteome</keyword>
<comment type="caution">
    <text evidence="1">The sequence shown here is derived from an EMBL/GenBank/DDBJ whole genome shotgun (WGS) entry which is preliminary data.</text>
</comment>
<dbReference type="Proteomes" id="UP000561045">
    <property type="component" value="Unassembled WGS sequence"/>
</dbReference>
<accession>A0A840BS67</accession>
<dbReference type="AlphaFoldDB" id="A0A840BS67"/>
<sequence length="34" mass="3717">MPTNQCHAIQSANQVIWSEAARVVPLAVLVEDPE</sequence>
<proteinExistence type="predicted"/>
<reference evidence="1 2" key="1">
    <citation type="submission" date="2020-08" db="EMBL/GenBank/DDBJ databases">
        <title>Genomic Encyclopedia of Type Strains, Phase IV (KMG-IV): sequencing the most valuable type-strain genomes for metagenomic binning, comparative biology and taxonomic classification.</title>
        <authorList>
            <person name="Goeker M."/>
        </authorList>
    </citation>
    <scope>NUCLEOTIDE SEQUENCE [LARGE SCALE GENOMIC DNA]</scope>
    <source>
        <strain evidence="1 2">DSM 106739</strain>
    </source>
</reference>
<gene>
    <name evidence="1" type="ORF">GGR36_003615</name>
</gene>
<organism evidence="1 2">
    <name type="scientific">Niveibacterium umoris</name>
    <dbReference type="NCBI Taxonomy" id="1193620"/>
    <lineage>
        <taxon>Bacteria</taxon>
        <taxon>Pseudomonadati</taxon>
        <taxon>Pseudomonadota</taxon>
        <taxon>Betaproteobacteria</taxon>
        <taxon>Rhodocyclales</taxon>
        <taxon>Rhodocyclaceae</taxon>
        <taxon>Niveibacterium</taxon>
    </lineage>
</organism>
<protein>
    <submittedName>
        <fullName evidence="1">Uncharacterized protein</fullName>
    </submittedName>
</protein>
<name>A0A840BS67_9RHOO</name>
<evidence type="ECO:0000313" key="2">
    <source>
        <dbReference type="Proteomes" id="UP000561045"/>
    </source>
</evidence>